<proteinExistence type="predicted"/>
<comment type="caution">
    <text evidence="1">The sequence shown here is derived from an EMBL/GenBank/DDBJ whole genome shotgun (WGS) entry which is preliminary data.</text>
</comment>
<dbReference type="EMBL" id="JAPUUL010001174">
    <property type="protein sequence ID" value="KAJ8128147.1"/>
    <property type="molecule type" value="Genomic_DNA"/>
</dbReference>
<accession>A0ACC2JLC1</accession>
<evidence type="ECO:0000313" key="1">
    <source>
        <dbReference type="EMBL" id="KAJ8128147.1"/>
    </source>
</evidence>
<name>A0ACC2JLC1_9PEZI</name>
<keyword evidence="2" id="KW-1185">Reference proteome</keyword>
<organism evidence="1 2">
    <name type="scientific">Lasiodiplodia mahajangana</name>
    <dbReference type="NCBI Taxonomy" id="1108764"/>
    <lineage>
        <taxon>Eukaryota</taxon>
        <taxon>Fungi</taxon>
        <taxon>Dikarya</taxon>
        <taxon>Ascomycota</taxon>
        <taxon>Pezizomycotina</taxon>
        <taxon>Dothideomycetes</taxon>
        <taxon>Dothideomycetes incertae sedis</taxon>
        <taxon>Botryosphaeriales</taxon>
        <taxon>Botryosphaeriaceae</taxon>
        <taxon>Lasiodiplodia</taxon>
    </lineage>
</organism>
<reference evidence="1" key="1">
    <citation type="submission" date="2022-12" db="EMBL/GenBank/DDBJ databases">
        <title>Genome Sequence of Lasiodiplodia mahajangana.</title>
        <authorList>
            <person name="Buettner E."/>
        </authorList>
    </citation>
    <scope>NUCLEOTIDE SEQUENCE</scope>
    <source>
        <strain evidence="1">VT137</strain>
    </source>
</reference>
<sequence>MKGDLHGKTICITGGSGGLGKAIAKLLASRGANITIFARREELLEEARKEILASRVNQGQDVKAIALDLSDYEKVRDTLSGLPRIPDAIYCAAGGNHAENGFLVDVDHNQLDRCMKNNYYATLYPTKVLVDMWTADDKRNLKHDGKPNLRQVIMVSSGAAFLGLPGSIAYTRTDRSLEMLEAKCPSSEEIASLIVSGVDRGEFIICDKSWGISLLFTNMRKEITMEQFDPKSVNCLNGVKPLDGYRHSEPLDGGHNESLLSEGHPENSPRGQMPIAICGIGLRLPGGLSSPEQLWDFLLAKGDARCRVPASRYNVSAYYSTSGKPGTVASEYGYFLDESVDIAKLDTSSFSVSRSELQQTDPQQRLLLEVARECFEDAGVTGWRGKKIGCYVGNFGEDWAEMTSKETQHRGQYRLTGMSDYIVSNRISYEMDLQGPCMTVRTACSSGLVALNEACMAISRGSCESALVGGVNLILGPAMTIAMTEQGVLSPSGSCKSFSADADGYARGEAVTALYVKPLADALRDGNPVRAVIRSTAHNFDGKTSNISQPSTDAQEALIRQAYELAGITNFSETGMVECHGTGTVIGDPIETKAVAHDAGARTPSHSPEYRLYDSKSQHPVRIGEAQSPARSNSVAAVEKGER</sequence>
<dbReference type="Proteomes" id="UP001153332">
    <property type="component" value="Unassembled WGS sequence"/>
</dbReference>
<evidence type="ECO:0000313" key="2">
    <source>
        <dbReference type="Proteomes" id="UP001153332"/>
    </source>
</evidence>
<gene>
    <name evidence="1" type="ORF">O1611_g5491</name>
</gene>
<protein>
    <submittedName>
        <fullName evidence="1">Uncharacterized protein</fullName>
    </submittedName>
</protein>